<keyword evidence="1" id="KW-0472">Membrane</keyword>
<dbReference type="EMBL" id="MJGC01000077">
    <property type="protein sequence ID" value="OEJ73836.1"/>
    <property type="molecule type" value="Genomic_DNA"/>
</dbReference>
<name>A0A1E5QGL8_9CYAN</name>
<comment type="caution">
    <text evidence="2">The sequence shown here is derived from an EMBL/GenBank/DDBJ whole genome shotgun (WGS) entry which is preliminary data.</text>
</comment>
<proteinExistence type="predicted"/>
<protein>
    <recommendedName>
        <fullName evidence="3">Yip1 domain-containing protein</fullName>
    </recommendedName>
</protein>
<dbReference type="RefSeq" id="WP_069968446.1">
    <property type="nucleotide sequence ID" value="NZ_CM124774.1"/>
</dbReference>
<dbReference type="AlphaFoldDB" id="A0A1E5QGL8"/>
<feature type="transmembrane region" description="Helical" evidence="1">
    <location>
        <begin position="58"/>
        <end position="79"/>
    </location>
</feature>
<evidence type="ECO:0000313" key="2">
    <source>
        <dbReference type="EMBL" id="OEJ73836.1"/>
    </source>
</evidence>
<evidence type="ECO:0000256" key="1">
    <source>
        <dbReference type="SAM" id="Phobius"/>
    </source>
</evidence>
<evidence type="ECO:0008006" key="3">
    <source>
        <dbReference type="Google" id="ProtNLM"/>
    </source>
</evidence>
<gene>
    <name evidence="2" type="ORF">BH720_17165</name>
</gene>
<organism evidence="2">
    <name type="scientific">Desertifilum tharense IPPAS B-1220</name>
    <dbReference type="NCBI Taxonomy" id="1781255"/>
    <lineage>
        <taxon>Bacteria</taxon>
        <taxon>Bacillati</taxon>
        <taxon>Cyanobacteriota</taxon>
        <taxon>Cyanophyceae</taxon>
        <taxon>Desertifilales</taxon>
        <taxon>Desertifilaceae</taxon>
        <taxon>Desertifilum</taxon>
    </lineage>
</organism>
<sequence length="180" mass="19793">MNGWFHVFWHALTLDSTFYAQAPQQPKMKRKAHVFVGIAALSHAVGSSMILLTYQTSLVLQGLAFVVNALSIVGGYYLWTFTIEKVADWLHVQIPSYKPFLILIGLTYAPQVFNIFTVVPLLGRPIEVGLALWSLVAAIAALHYGLKLKLTQAIAISTLGWVAVQIAVGTLQLVVQAFLD</sequence>
<keyword evidence="1" id="KW-0812">Transmembrane</keyword>
<dbReference type="OrthoDB" id="565087at2"/>
<feature type="transmembrane region" description="Helical" evidence="1">
    <location>
        <begin position="128"/>
        <end position="146"/>
    </location>
</feature>
<keyword evidence="1" id="KW-1133">Transmembrane helix</keyword>
<reference evidence="2" key="1">
    <citation type="submission" date="2016-09" db="EMBL/GenBank/DDBJ databases">
        <title>Draft genome of thermotolerant cyanobacterium Desertifilum sp. strain IPPAS B-1220.</title>
        <authorList>
            <person name="Sinetova M.A."/>
            <person name="Bolakhan K."/>
            <person name="Zayadan B.K."/>
            <person name="Mironov K.S."/>
            <person name="Ustinova V."/>
            <person name="Kupriyanova E.V."/>
            <person name="Sidorov R.A."/>
            <person name="Skrypnik A.N."/>
            <person name="Gogoleva N.E."/>
            <person name="Gogolev Y.V."/>
            <person name="Los D.A."/>
        </authorList>
    </citation>
    <scope>NUCLEOTIDE SEQUENCE [LARGE SCALE GENOMIC DNA]</scope>
    <source>
        <strain evidence="2">IPPAS B-1220</strain>
    </source>
</reference>
<feature type="transmembrane region" description="Helical" evidence="1">
    <location>
        <begin position="158"/>
        <end position="179"/>
    </location>
</feature>
<feature type="transmembrane region" description="Helical" evidence="1">
    <location>
        <begin position="34"/>
        <end position="52"/>
    </location>
</feature>
<feature type="transmembrane region" description="Helical" evidence="1">
    <location>
        <begin position="100"/>
        <end position="122"/>
    </location>
</feature>
<accession>A0A1E5QGL8</accession>